<organism evidence="1 2">
    <name type="scientific">Gottschalkia purinilytica</name>
    <name type="common">Clostridium purinilyticum</name>
    <dbReference type="NCBI Taxonomy" id="1503"/>
    <lineage>
        <taxon>Bacteria</taxon>
        <taxon>Bacillati</taxon>
        <taxon>Bacillota</taxon>
        <taxon>Tissierellia</taxon>
        <taxon>Tissierellales</taxon>
        <taxon>Gottschalkiaceae</taxon>
        <taxon>Gottschalkia</taxon>
    </lineage>
</organism>
<evidence type="ECO:0000313" key="1">
    <source>
        <dbReference type="EMBL" id="KNF08175.1"/>
    </source>
</evidence>
<keyword evidence="2" id="KW-1185">Reference proteome</keyword>
<accession>A0A0L0WA34</accession>
<evidence type="ECO:0000313" key="2">
    <source>
        <dbReference type="Proteomes" id="UP000037267"/>
    </source>
</evidence>
<dbReference type="Proteomes" id="UP000037267">
    <property type="component" value="Unassembled WGS sequence"/>
</dbReference>
<reference evidence="2" key="1">
    <citation type="submission" date="2015-07" db="EMBL/GenBank/DDBJ databases">
        <title>Draft genome sequence of the purine-degrading Gottschalkia purinilyticum DSM 1384 (formerly Clostridium purinilyticum).</title>
        <authorList>
            <person name="Poehlein A."/>
            <person name="Schiel-Bengelsdorf B."/>
            <person name="Bengelsdorf F.R."/>
            <person name="Daniel R."/>
            <person name="Duerre P."/>
        </authorList>
    </citation>
    <scope>NUCLEOTIDE SEQUENCE [LARGE SCALE GENOMIC DNA]</scope>
    <source>
        <strain evidence="2">DSM 1384</strain>
    </source>
</reference>
<protein>
    <submittedName>
        <fullName evidence="1">Uncharacterized protein</fullName>
    </submittedName>
</protein>
<sequence>MDNIKLNEIKQEDIIKIEKEFERAVLDVLDAVDILIKDTEYLVYLEVERTIDPYRINAELISANFLQCLELGYSSYVSIAVTDLNGKLIGNDEDGYLIDNIYIWNVYKYAFFFTRGMLTDLYDYDEKVKYIFDKTLELLKEVGIEKED</sequence>
<comment type="caution">
    <text evidence="1">The sequence shown here is derived from an EMBL/GenBank/DDBJ whole genome shotgun (WGS) entry which is preliminary data.</text>
</comment>
<dbReference type="STRING" id="1503.CLPU_9c00710"/>
<gene>
    <name evidence="1" type="ORF">CLPU_9c00710</name>
</gene>
<dbReference type="RefSeq" id="WP_050355543.1">
    <property type="nucleotide sequence ID" value="NZ_LGSS01000009.1"/>
</dbReference>
<dbReference type="AlphaFoldDB" id="A0A0L0WA34"/>
<dbReference type="EMBL" id="LGSS01000009">
    <property type="protein sequence ID" value="KNF08175.1"/>
    <property type="molecule type" value="Genomic_DNA"/>
</dbReference>
<name>A0A0L0WA34_GOTPU</name>
<proteinExistence type="predicted"/>